<dbReference type="EMBL" id="BMDW01000035">
    <property type="protein sequence ID" value="GGA61737.1"/>
    <property type="molecule type" value="Genomic_DNA"/>
</dbReference>
<keyword evidence="3" id="KW-1185">Reference proteome</keyword>
<reference evidence="3" key="1">
    <citation type="journal article" date="2019" name="Int. J. Syst. Evol. Microbiol.">
        <title>The Global Catalogue of Microorganisms (GCM) 10K type strain sequencing project: providing services to taxonomists for standard genome sequencing and annotation.</title>
        <authorList>
            <consortium name="The Broad Institute Genomics Platform"/>
            <consortium name="The Broad Institute Genome Sequencing Center for Infectious Disease"/>
            <person name="Wu L."/>
            <person name="Ma J."/>
        </authorList>
    </citation>
    <scope>NUCLEOTIDE SEQUENCE [LARGE SCALE GENOMIC DNA]</scope>
    <source>
        <strain evidence="3">CGMCC 1.10106</strain>
    </source>
</reference>
<sequence>MTVLRRTVIIGVIAFLAAIAGVFIGRVLLPGPSHTGAELHAVLHDKLTLDVQQHTNLDALEATFSIRRKALELQLRADNARLAEAIETERGFGPRVAAAVDACHTTMGKLQKATLEHVFAMRSLLKPDQTAVFDQAVVKALTADAR</sequence>
<keyword evidence="1" id="KW-0812">Transmembrane</keyword>
<organism evidence="2 3">
    <name type="scientific">Sphingomonas psychrolutea</name>
    <dbReference type="NCBI Taxonomy" id="1259676"/>
    <lineage>
        <taxon>Bacteria</taxon>
        <taxon>Pseudomonadati</taxon>
        <taxon>Pseudomonadota</taxon>
        <taxon>Alphaproteobacteria</taxon>
        <taxon>Sphingomonadales</taxon>
        <taxon>Sphingomonadaceae</taxon>
        <taxon>Sphingomonas</taxon>
    </lineage>
</organism>
<evidence type="ECO:0000313" key="2">
    <source>
        <dbReference type="EMBL" id="GGA61737.1"/>
    </source>
</evidence>
<proteinExistence type="predicted"/>
<dbReference type="Proteomes" id="UP000618591">
    <property type="component" value="Unassembled WGS sequence"/>
</dbReference>
<feature type="transmembrane region" description="Helical" evidence="1">
    <location>
        <begin position="7"/>
        <end position="29"/>
    </location>
</feature>
<dbReference type="Pfam" id="PF13801">
    <property type="entry name" value="Metal_resist"/>
    <property type="match status" value="1"/>
</dbReference>
<dbReference type="Gene3D" id="1.20.120.1490">
    <property type="match status" value="1"/>
</dbReference>
<keyword evidence="1" id="KW-1133">Transmembrane helix</keyword>
<accession>A0ABQ1H774</accession>
<dbReference type="RefSeq" id="WP_188449826.1">
    <property type="nucleotide sequence ID" value="NZ_BMDW01000035.1"/>
</dbReference>
<gene>
    <name evidence="2" type="ORF">GCM10011395_35130</name>
</gene>
<name>A0ABQ1H774_9SPHN</name>
<evidence type="ECO:0008006" key="4">
    <source>
        <dbReference type="Google" id="ProtNLM"/>
    </source>
</evidence>
<keyword evidence="1" id="KW-0472">Membrane</keyword>
<comment type="caution">
    <text evidence="2">The sequence shown here is derived from an EMBL/GenBank/DDBJ whole genome shotgun (WGS) entry which is preliminary data.</text>
</comment>
<dbReference type="InterPro" id="IPR025961">
    <property type="entry name" value="Metal_resist"/>
</dbReference>
<evidence type="ECO:0000256" key="1">
    <source>
        <dbReference type="SAM" id="Phobius"/>
    </source>
</evidence>
<protein>
    <recommendedName>
        <fullName evidence="4">Heavy metal resistance protein</fullName>
    </recommendedName>
</protein>
<evidence type="ECO:0000313" key="3">
    <source>
        <dbReference type="Proteomes" id="UP000618591"/>
    </source>
</evidence>